<name>A0A2A9MAI6_BESBE</name>
<feature type="compositionally biased region" description="Polar residues" evidence="1">
    <location>
        <begin position="174"/>
        <end position="187"/>
    </location>
</feature>
<sequence length="377" mass="40790">METSALGHSPAAVLRPKAARASEGPSFGGRSAVQPGCRHRDTVFSGRLSRQHPCTAQTSLGATKAGGRPAGTPGRRSRWGMTDQRREVWNKRFAARIRYYLQDYFARRGAEVFARGRGSFMAPRSYNRLRRGAREPEDSVDSEYDVLFAQREAQALDREWRDAQGDEEMFSAFPQQDGQTVTSNSLQPAVDGRVPEASSGHGGRGSDTRGACESPKSFVDAAFQRPLGGSGRLAAVHAPPTHATDAAPTTIASQGEGHGLGAEGEEWIADESTGYDFARVDSVDGYLKCCVDVGDVLLNQNASVAKVYVSVDGDDHVQRLVSATRNLRFPPFVAPTDFLENVEQLQMALVDCPVSASFAPRLETWLAGMKLPLSQSA</sequence>
<comment type="caution">
    <text evidence="2">The sequence shown here is derived from an EMBL/GenBank/DDBJ whole genome shotgun (WGS) entry which is preliminary data.</text>
</comment>
<accession>A0A2A9MAI6</accession>
<proteinExistence type="predicted"/>
<feature type="region of interest" description="Disordered" evidence="1">
    <location>
        <begin position="1"/>
        <end position="81"/>
    </location>
</feature>
<protein>
    <submittedName>
        <fullName evidence="2">Uncharacterized protein</fullName>
    </submittedName>
</protein>
<evidence type="ECO:0000256" key="1">
    <source>
        <dbReference type="SAM" id="MobiDB-lite"/>
    </source>
</evidence>
<dbReference type="RefSeq" id="XP_029219497.1">
    <property type="nucleotide sequence ID" value="XM_029364789.1"/>
</dbReference>
<reference evidence="2 3" key="1">
    <citation type="submission" date="2017-09" db="EMBL/GenBank/DDBJ databases">
        <title>Genome sequencing of Besnoitia besnoiti strain Bb-Ger1.</title>
        <authorList>
            <person name="Schares G."/>
            <person name="Venepally P."/>
            <person name="Lorenzi H.A."/>
        </authorList>
    </citation>
    <scope>NUCLEOTIDE SEQUENCE [LARGE SCALE GENOMIC DNA]</scope>
    <source>
        <strain evidence="2 3">Bb-Ger1</strain>
    </source>
</reference>
<dbReference type="GeneID" id="40311303"/>
<organism evidence="2 3">
    <name type="scientific">Besnoitia besnoiti</name>
    <name type="common">Apicomplexan protozoan</name>
    <dbReference type="NCBI Taxonomy" id="94643"/>
    <lineage>
        <taxon>Eukaryota</taxon>
        <taxon>Sar</taxon>
        <taxon>Alveolata</taxon>
        <taxon>Apicomplexa</taxon>
        <taxon>Conoidasida</taxon>
        <taxon>Coccidia</taxon>
        <taxon>Eucoccidiorida</taxon>
        <taxon>Eimeriorina</taxon>
        <taxon>Sarcocystidae</taxon>
        <taxon>Besnoitia</taxon>
    </lineage>
</organism>
<gene>
    <name evidence="2" type="ORF">BESB_063750</name>
</gene>
<dbReference type="OrthoDB" id="10267290at2759"/>
<dbReference type="VEuPathDB" id="ToxoDB:BESB_063750"/>
<keyword evidence="3" id="KW-1185">Reference proteome</keyword>
<dbReference type="AlphaFoldDB" id="A0A2A9MAI6"/>
<feature type="region of interest" description="Disordered" evidence="1">
    <location>
        <begin position="174"/>
        <end position="214"/>
    </location>
</feature>
<dbReference type="KEGG" id="bbes:BESB_063750"/>
<evidence type="ECO:0000313" key="3">
    <source>
        <dbReference type="Proteomes" id="UP000224006"/>
    </source>
</evidence>
<dbReference type="Proteomes" id="UP000224006">
    <property type="component" value="Chromosome V"/>
</dbReference>
<evidence type="ECO:0000313" key="2">
    <source>
        <dbReference type="EMBL" id="PFH35488.1"/>
    </source>
</evidence>
<feature type="compositionally biased region" description="Low complexity" evidence="1">
    <location>
        <begin position="61"/>
        <end position="74"/>
    </location>
</feature>
<dbReference type="EMBL" id="NWUJ01000005">
    <property type="protein sequence ID" value="PFH35488.1"/>
    <property type="molecule type" value="Genomic_DNA"/>
</dbReference>